<evidence type="ECO:0000313" key="3">
    <source>
        <dbReference type="Ensembl" id="ENSPNYP00000021018.1"/>
    </source>
</evidence>
<proteinExistence type="predicted"/>
<feature type="domain" description="Disintegrin" evidence="2">
    <location>
        <begin position="34"/>
        <end position="104"/>
    </location>
</feature>
<dbReference type="GO" id="GO:0045087">
    <property type="term" value="P:innate immune response"/>
    <property type="evidence" value="ECO:0007669"/>
    <property type="project" value="TreeGrafter"/>
</dbReference>
<accession>A0A3B4GHE8</accession>
<dbReference type="GeneTree" id="ENSGT00940000182301"/>
<dbReference type="STRING" id="303518.ENSPNYP00000021018"/>
<dbReference type="GO" id="GO:0005178">
    <property type="term" value="F:integrin binding"/>
    <property type="evidence" value="ECO:0007669"/>
    <property type="project" value="TreeGrafter"/>
</dbReference>
<organism evidence="3">
    <name type="scientific">Pundamilia nyererei</name>
    <dbReference type="NCBI Taxonomy" id="303518"/>
    <lineage>
        <taxon>Eukaryota</taxon>
        <taxon>Metazoa</taxon>
        <taxon>Chordata</taxon>
        <taxon>Craniata</taxon>
        <taxon>Vertebrata</taxon>
        <taxon>Euteleostomi</taxon>
        <taxon>Actinopterygii</taxon>
        <taxon>Neopterygii</taxon>
        <taxon>Teleostei</taxon>
        <taxon>Neoteleostei</taxon>
        <taxon>Acanthomorphata</taxon>
        <taxon>Ovalentaria</taxon>
        <taxon>Cichlomorphae</taxon>
        <taxon>Cichliformes</taxon>
        <taxon>Cichlidae</taxon>
        <taxon>African cichlids</taxon>
        <taxon>Pseudocrenilabrinae</taxon>
        <taxon>Haplochromini</taxon>
        <taxon>Pundamilia</taxon>
    </lineage>
</organism>
<dbReference type="Ensembl" id="ENSPNYT00000021523.1">
    <property type="protein sequence ID" value="ENSPNYP00000021018.1"/>
    <property type="gene ID" value="ENSPNYG00000015875.1"/>
</dbReference>
<dbReference type="SUPFAM" id="SSF57552">
    <property type="entry name" value="Blood coagulation inhibitor (disintegrin)"/>
    <property type="match status" value="1"/>
</dbReference>
<dbReference type="GO" id="GO:0007229">
    <property type="term" value="P:integrin-mediated signaling pathway"/>
    <property type="evidence" value="ECO:0007669"/>
    <property type="project" value="TreeGrafter"/>
</dbReference>
<dbReference type="GO" id="GO:0005615">
    <property type="term" value="C:extracellular space"/>
    <property type="evidence" value="ECO:0007669"/>
    <property type="project" value="TreeGrafter"/>
</dbReference>
<dbReference type="PANTHER" id="PTHR11905">
    <property type="entry name" value="ADAM A DISINTEGRIN AND METALLOPROTEASE DOMAIN"/>
    <property type="match status" value="1"/>
</dbReference>
<dbReference type="Gene3D" id="4.10.70.10">
    <property type="entry name" value="Disintegrin domain"/>
    <property type="match status" value="1"/>
</dbReference>
<dbReference type="InterPro" id="IPR001762">
    <property type="entry name" value="Disintegrin_dom"/>
</dbReference>
<sequence>SCFLFDQLSLSFKNPINDEGHTRYFGLFSFLMMCCCALIGQECEDPCCNASTCKLVPGAQCSSDGICCQDCKVRLTSMPTNIKTMFPYCTGSSPYCPPNVFLQNGEPYTQNKFPVVGN</sequence>
<dbReference type="PROSITE" id="PS50214">
    <property type="entry name" value="DISINTEGRIN_2"/>
    <property type="match status" value="1"/>
</dbReference>
<evidence type="ECO:0000259" key="2">
    <source>
        <dbReference type="PROSITE" id="PS50214"/>
    </source>
</evidence>
<protein>
    <recommendedName>
        <fullName evidence="2">Disintegrin domain-containing protein</fullName>
    </recommendedName>
</protein>
<dbReference type="AlphaFoldDB" id="A0A3B4GHE8"/>
<evidence type="ECO:0000256" key="1">
    <source>
        <dbReference type="PROSITE-ProRule" id="PRU00068"/>
    </source>
</evidence>
<dbReference type="SMART" id="SM00050">
    <property type="entry name" value="DISIN"/>
    <property type="match status" value="1"/>
</dbReference>
<comment type="caution">
    <text evidence="1">Lacks conserved residue(s) required for the propagation of feature annotation.</text>
</comment>
<name>A0A3B4GHE8_9CICH</name>
<dbReference type="PANTHER" id="PTHR11905:SF130">
    <property type="entry name" value="DISINTEGRIN AND METALLOPROTEINASE DOMAIN-CONTAINING PROTEIN 15"/>
    <property type="match status" value="1"/>
</dbReference>
<dbReference type="InterPro" id="IPR036436">
    <property type="entry name" value="Disintegrin_dom_sf"/>
</dbReference>
<reference evidence="3" key="1">
    <citation type="submission" date="2023-09" db="UniProtKB">
        <authorList>
            <consortium name="Ensembl"/>
        </authorList>
    </citation>
    <scope>IDENTIFICATION</scope>
</reference>